<dbReference type="InterPro" id="IPR016064">
    <property type="entry name" value="NAD/diacylglycerol_kinase_sf"/>
</dbReference>
<reference evidence="11" key="1">
    <citation type="submission" date="2021-02" db="EMBL/GenBank/DDBJ databases">
        <authorList>
            <person name="Dougan E. K."/>
            <person name="Rhodes N."/>
            <person name="Thang M."/>
            <person name="Chan C."/>
        </authorList>
    </citation>
    <scope>NUCLEOTIDE SEQUENCE</scope>
</reference>
<feature type="non-terminal residue" evidence="11">
    <location>
        <position position="318"/>
    </location>
</feature>
<sequence>EAKKSSRSVAIPGVSDWRTTATDLLHVTAKAAMEKVIPRGPEARWSHRQVIPERLNQVDCRPVLVFVNTRSGGQQGFKVMTEMRNYLHTLQVVDLQREGPEAALKWWEKTGLRYRILVCGGDGTVGWVLGALYQLELAYLPPVGILPLGTGNDLARVTGPAEYQDKLGKVRRSEGWLEDLRPSWLTGGTSQVKERRLKPMVMSNYFGIGVDAAVALDFHQMRERRPEWHLAGILTFFGVLAASRLDVLGSGIPFMVSGSVKGLETVCRVYKSLGHNLVATSPSSPCKTIGGSGIEGSASITCSLPGLPISLWRFSRPA</sequence>
<evidence type="ECO:0000256" key="8">
    <source>
        <dbReference type="ARBA" id="ARBA00022840"/>
    </source>
</evidence>
<keyword evidence="9" id="KW-0472">Membrane</keyword>
<dbReference type="InterPro" id="IPR017438">
    <property type="entry name" value="ATP-NAD_kinase_N"/>
</dbReference>
<gene>
    <name evidence="11" type="primary">DGKA</name>
    <name evidence="11" type="ORF">SNEC2469_LOCUS21266</name>
</gene>
<keyword evidence="4" id="KW-0808">Transferase</keyword>
<dbReference type="GO" id="GO:0016020">
    <property type="term" value="C:membrane"/>
    <property type="evidence" value="ECO:0007669"/>
    <property type="project" value="UniProtKB-SubCell"/>
</dbReference>
<evidence type="ECO:0000256" key="1">
    <source>
        <dbReference type="ARBA" id="ARBA00004370"/>
    </source>
</evidence>
<evidence type="ECO:0000256" key="9">
    <source>
        <dbReference type="ARBA" id="ARBA00023136"/>
    </source>
</evidence>
<dbReference type="GO" id="GO:0007200">
    <property type="term" value="P:phospholipase C-activating G protein-coupled receptor signaling pathway"/>
    <property type="evidence" value="ECO:0007669"/>
    <property type="project" value="InterPro"/>
</dbReference>
<evidence type="ECO:0000259" key="10">
    <source>
        <dbReference type="PROSITE" id="PS50146"/>
    </source>
</evidence>
<keyword evidence="12" id="KW-1185">Reference proteome</keyword>
<evidence type="ECO:0000256" key="3">
    <source>
        <dbReference type="ARBA" id="ARBA00012133"/>
    </source>
</evidence>
<evidence type="ECO:0000256" key="5">
    <source>
        <dbReference type="ARBA" id="ARBA00022741"/>
    </source>
</evidence>
<proteinExistence type="inferred from homology"/>
<dbReference type="Gene3D" id="3.40.50.10330">
    <property type="entry name" value="Probable inorganic polyphosphate/atp-NAD kinase, domain 1"/>
    <property type="match status" value="1"/>
</dbReference>
<dbReference type="SMART" id="SM00046">
    <property type="entry name" value="DAGKc"/>
    <property type="match status" value="1"/>
</dbReference>
<dbReference type="GO" id="GO:0005524">
    <property type="term" value="F:ATP binding"/>
    <property type="evidence" value="ECO:0007669"/>
    <property type="project" value="UniProtKB-KW"/>
</dbReference>
<dbReference type="InterPro" id="IPR037607">
    <property type="entry name" value="DGK"/>
</dbReference>
<dbReference type="PANTHER" id="PTHR11255:SF54">
    <property type="entry name" value="DIACYLGLYCEROL KINASE THETA"/>
    <property type="match status" value="1"/>
</dbReference>
<comment type="caution">
    <text evidence="11">The sequence shown here is derived from an EMBL/GenBank/DDBJ whole genome shotgun (WGS) entry which is preliminary data.</text>
</comment>
<keyword evidence="8" id="KW-0067">ATP-binding</keyword>
<feature type="domain" description="DAGKc" evidence="10">
    <location>
        <begin position="58"/>
        <end position="165"/>
    </location>
</feature>
<dbReference type="AlphaFoldDB" id="A0A812XK55"/>
<keyword evidence="6" id="KW-0862">Zinc</keyword>
<dbReference type="SUPFAM" id="SSF111331">
    <property type="entry name" value="NAD kinase/diacylglycerol kinase-like"/>
    <property type="match status" value="1"/>
</dbReference>
<dbReference type="Proteomes" id="UP000601435">
    <property type="component" value="Unassembled WGS sequence"/>
</dbReference>
<organism evidence="11 12">
    <name type="scientific">Symbiodinium necroappetens</name>
    <dbReference type="NCBI Taxonomy" id="1628268"/>
    <lineage>
        <taxon>Eukaryota</taxon>
        <taxon>Sar</taxon>
        <taxon>Alveolata</taxon>
        <taxon>Dinophyceae</taxon>
        <taxon>Suessiales</taxon>
        <taxon>Symbiodiniaceae</taxon>
        <taxon>Symbiodinium</taxon>
    </lineage>
</organism>
<dbReference type="EMBL" id="CAJNJA010037608">
    <property type="protein sequence ID" value="CAE7735774.1"/>
    <property type="molecule type" value="Genomic_DNA"/>
</dbReference>
<evidence type="ECO:0000313" key="12">
    <source>
        <dbReference type="Proteomes" id="UP000601435"/>
    </source>
</evidence>
<comment type="similarity">
    <text evidence="2">Belongs to the eukaryotic diacylglycerol kinase family.</text>
</comment>
<dbReference type="Pfam" id="PF00609">
    <property type="entry name" value="DAGK_acc"/>
    <property type="match status" value="1"/>
</dbReference>
<dbReference type="PANTHER" id="PTHR11255">
    <property type="entry name" value="DIACYLGLYCEROL KINASE"/>
    <property type="match status" value="1"/>
</dbReference>
<dbReference type="PROSITE" id="PS50146">
    <property type="entry name" value="DAGK"/>
    <property type="match status" value="1"/>
</dbReference>
<dbReference type="OrthoDB" id="411031at2759"/>
<protein>
    <recommendedName>
        <fullName evidence="3">diacylglycerol kinase (ATP)</fullName>
        <ecNumber evidence="3">2.7.1.107</ecNumber>
    </recommendedName>
</protein>
<dbReference type="InterPro" id="IPR000756">
    <property type="entry name" value="Diacylglycerol_kin_accessory"/>
</dbReference>
<keyword evidence="5" id="KW-0547">Nucleotide-binding</keyword>
<evidence type="ECO:0000256" key="6">
    <source>
        <dbReference type="ARBA" id="ARBA00022771"/>
    </source>
</evidence>
<accession>A0A812XK55</accession>
<dbReference type="Pfam" id="PF00781">
    <property type="entry name" value="DAGK_cat"/>
    <property type="match status" value="1"/>
</dbReference>
<dbReference type="EC" id="2.7.1.107" evidence="3"/>
<comment type="subcellular location">
    <subcellularLocation>
        <location evidence="1">Membrane</location>
    </subcellularLocation>
</comment>
<dbReference type="InterPro" id="IPR001206">
    <property type="entry name" value="Diacylglycerol_kinase_cat_dom"/>
</dbReference>
<name>A0A812XK55_9DINO</name>
<evidence type="ECO:0000256" key="4">
    <source>
        <dbReference type="ARBA" id="ARBA00022679"/>
    </source>
</evidence>
<dbReference type="GO" id="GO:0008270">
    <property type="term" value="F:zinc ion binding"/>
    <property type="evidence" value="ECO:0007669"/>
    <property type="project" value="UniProtKB-KW"/>
</dbReference>
<evidence type="ECO:0000256" key="7">
    <source>
        <dbReference type="ARBA" id="ARBA00022777"/>
    </source>
</evidence>
<keyword evidence="6" id="KW-0863">Zinc-finger</keyword>
<keyword evidence="6" id="KW-0479">Metal-binding</keyword>
<evidence type="ECO:0000313" key="11">
    <source>
        <dbReference type="EMBL" id="CAE7735774.1"/>
    </source>
</evidence>
<evidence type="ECO:0000256" key="2">
    <source>
        <dbReference type="ARBA" id="ARBA00009280"/>
    </source>
</evidence>
<keyword evidence="7" id="KW-0418">Kinase</keyword>
<dbReference type="GO" id="GO:0004143">
    <property type="term" value="F:ATP-dependent diacylglycerol kinase activity"/>
    <property type="evidence" value="ECO:0007669"/>
    <property type="project" value="UniProtKB-EC"/>
</dbReference>